<proteinExistence type="predicted"/>
<dbReference type="InterPro" id="IPR050595">
    <property type="entry name" value="Bact_response_regulator"/>
</dbReference>
<feature type="domain" description="Response regulatory" evidence="3">
    <location>
        <begin position="3"/>
        <end position="119"/>
    </location>
</feature>
<dbReference type="SUPFAM" id="SSF52172">
    <property type="entry name" value="CheY-like"/>
    <property type="match status" value="1"/>
</dbReference>
<dbReference type="Gene3D" id="3.40.50.2300">
    <property type="match status" value="1"/>
</dbReference>
<gene>
    <name evidence="4" type="ORF">FN976_13960</name>
</gene>
<evidence type="ECO:0000313" key="4">
    <source>
        <dbReference type="EMBL" id="TWO70658.1"/>
    </source>
</evidence>
<reference evidence="4 5" key="1">
    <citation type="submission" date="2019-07" db="EMBL/GenBank/DDBJ databases">
        <title>Caenimonas sedimenti sp. nov., isolated from activated sludge.</title>
        <authorList>
            <person name="Xu J."/>
        </authorList>
    </citation>
    <scope>NUCLEOTIDE SEQUENCE [LARGE SCALE GENOMIC DNA]</scope>
    <source>
        <strain evidence="4 5">HX-9-20</strain>
    </source>
</reference>
<dbReference type="OrthoDB" id="9179585at2"/>
<dbReference type="Pfam" id="PF00072">
    <property type="entry name" value="Response_reg"/>
    <property type="match status" value="1"/>
</dbReference>
<evidence type="ECO:0000313" key="5">
    <source>
        <dbReference type="Proteomes" id="UP000318199"/>
    </source>
</evidence>
<dbReference type="AlphaFoldDB" id="A0A562ZQS7"/>
<dbReference type="PANTHER" id="PTHR44591:SF3">
    <property type="entry name" value="RESPONSE REGULATORY DOMAIN-CONTAINING PROTEIN"/>
    <property type="match status" value="1"/>
</dbReference>
<accession>A0A562ZQS7</accession>
<dbReference type="GO" id="GO:0000160">
    <property type="term" value="P:phosphorelay signal transduction system"/>
    <property type="evidence" value="ECO:0007669"/>
    <property type="project" value="InterPro"/>
</dbReference>
<dbReference type="Proteomes" id="UP000318199">
    <property type="component" value="Unassembled WGS sequence"/>
</dbReference>
<dbReference type="PANTHER" id="PTHR44591">
    <property type="entry name" value="STRESS RESPONSE REGULATOR PROTEIN 1"/>
    <property type="match status" value="1"/>
</dbReference>
<dbReference type="SMART" id="SM00448">
    <property type="entry name" value="REC"/>
    <property type="match status" value="1"/>
</dbReference>
<dbReference type="PROSITE" id="PS50110">
    <property type="entry name" value="RESPONSE_REGULATORY"/>
    <property type="match status" value="1"/>
</dbReference>
<name>A0A562ZQS7_9BURK</name>
<evidence type="ECO:0000256" key="1">
    <source>
        <dbReference type="ARBA" id="ARBA00022553"/>
    </source>
</evidence>
<dbReference type="RefSeq" id="WP_145893650.1">
    <property type="nucleotide sequence ID" value="NZ_VOBQ01000011.1"/>
</dbReference>
<dbReference type="InterPro" id="IPR011006">
    <property type="entry name" value="CheY-like_superfamily"/>
</dbReference>
<organism evidence="4 5">
    <name type="scientific">Caenimonas sedimenti</name>
    <dbReference type="NCBI Taxonomy" id="2596921"/>
    <lineage>
        <taxon>Bacteria</taxon>
        <taxon>Pseudomonadati</taxon>
        <taxon>Pseudomonadota</taxon>
        <taxon>Betaproteobacteria</taxon>
        <taxon>Burkholderiales</taxon>
        <taxon>Comamonadaceae</taxon>
        <taxon>Caenimonas</taxon>
    </lineage>
</organism>
<evidence type="ECO:0000259" key="3">
    <source>
        <dbReference type="PROSITE" id="PS50110"/>
    </source>
</evidence>
<keyword evidence="5" id="KW-1185">Reference proteome</keyword>
<evidence type="ECO:0000256" key="2">
    <source>
        <dbReference type="PROSITE-ProRule" id="PRU00169"/>
    </source>
</evidence>
<comment type="caution">
    <text evidence="4">The sequence shown here is derived from an EMBL/GenBank/DDBJ whole genome shotgun (WGS) entry which is preliminary data.</text>
</comment>
<keyword evidence="1 2" id="KW-0597">Phosphoprotein</keyword>
<dbReference type="InterPro" id="IPR001789">
    <property type="entry name" value="Sig_transdc_resp-reg_receiver"/>
</dbReference>
<feature type="modified residue" description="4-aspartylphosphate" evidence="2">
    <location>
        <position position="53"/>
    </location>
</feature>
<sequence length="123" mass="13409">MKRILVVEDNERNMKLFRDILGFAGFEVLGAGTGREGLALALAAPPPDLILLDIRLPDIDGVEVLRGIREALGDGLKVFAVSASVMPDEQQRILASGFDDFITKPIQMRSFLDTVRRALGESA</sequence>
<protein>
    <submittedName>
        <fullName evidence="4">Response regulator</fullName>
    </submittedName>
</protein>
<dbReference type="EMBL" id="VOBQ01000011">
    <property type="protein sequence ID" value="TWO70658.1"/>
    <property type="molecule type" value="Genomic_DNA"/>
</dbReference>